<dbReference type="RefSeq" id="WP_156393974.1">
    <property type="nucleotide sequence ID" value="NZ_CP048632.1"/>
</dbReference>
<proteinExistence type="predicted"/>
<dbReference type="KEGG" id="roy:G3A56_01575"/>
<reference evidence="1 2" key="1">
    <citation type="submission" date="2020-02" db="EMBL/GenBank/DDBJ databases">
        <title>Plant-Promoting Endophytic Bacterium Rhizobium oryzihabitans sp. nov., Isolated from the Root of Rice.</title>
        <authorList>
            <person name="zhao J."/>
            <person name="Zhang G."/>
        </authorList>
    </citation>
    <scope>NUCLEOTIDE SEQUENCE [LARGE SCALE GENOMIC DNA]</scope>
    <source>
        <strain evidence="1 2">M15</strain>
    </source>
</reference>
<name>A0A7L5BD95_9HYPH</name>
<evidence type="ECO:0000313" key="2">
    <source>
        <dbReference type="Proteomes" id="UP000464865"/>
    </source>
</evidence>
<gene>
    <name evidence="1" type="ORF">G3A56_01575</name>
</gene>
<dbReference type="AlphaFoldDB" id="A0A7L5BD95"/>
<dbReference type="Proteomes" id="UP000464865">
    <property type="component" value="Chromosome M15-11"/>
</dbReference>
<organism evidence="1 2">
    <name type="scientific">Rhizobium oryzihabitans</name>
    <dbReference type="NCBI Taxonomy" id="2267833"/>
    <lineage>
        <taxon>Bacteria</taxon>
        <taxon>Pseudomonadati</taxon>
        <taxon>Pseudomonadota</taxon>
        <taxon>Alphaproteobacteria</taxon>
        <taxon>Hyphomicrobiales</taxon>
        <taxon>Rhizobiaceae</taxon>
        <taxon>Rhizobium/Agrobacterium group</taxon>
        <taxon>Rhizobium</taxon>
    </lineage>
</organism>
<accession>A0A7L5BD95</accession>
<sequence length="56" mass="6551">MFYEKLTAKYWQEEAAMHSEWALDYLLNGQLEKAVRHQRISAEYAENARCGMNIAA</sequence>
<protein>
    <submittedName>
        <fullName evidence="1">Uncharacterized protein</fullName>
    </submittedName>
</protein>
<dbReference type="EMBL" id="CP048632">
    <property type="protein sequence ID" value="QIB36848.1"/>
    <property type="molecule type" value="Genomic_DNA"/>
</dbReference>
<evidence type="ECO:0000313" key="1">
    <source>
        <dbReference type="EMBL" id="QIB36848.1"/>
    </source>
</evidence>
<keyword evidence="2" id="KW-1185">Reference proteome</keyword>